<evidence type="ECO:0000313" key="3">
    <source>
        <dbReference type="Proteomes" id="UP001610728"/>
    </source>
</evidence>
<sequence length="200" mass="22857">MWLPKFAQLLFTAVLLSTQVIAGDRQVTRARELGLYIPQDTQYSWKEVKETEGFVASVFVSKSLKYIEVQTMENPTNDFKSYEALLSIWEHQTKLTIGSLNKIKYNQVNGPDKIIINTALEKLGYSLSGRKSITSDKISRDSSDHAEVWNLLSTASFGKDAVEICTEFKDMSNRYIQSFEIGRNCDFDKWVEITFATKVE</sequence>
<proteinExistence type="predicted"/>
<comment type="caution">
    <text evidence="2">The sequence shown here is derived from an EMBL/GenBank/DDBJ whole genome shotgun (WGS) entry which is preliminary data.</text>
</comment>
<dbReference type="GeneID" id="98120735"/>
<feature type="signal peptide" evidence="1">
    <location>
        <begin position="1"/>
        <end position="22"/>
    </location>
</feature>
<protein>
    <recommendedName>
        <fullName evidence="4">Secreted protein</fullName>
    </recommendedName>
</protein>
<evidence type="ECO:0000313" key="2">
    <source>
        <dbReference type="EMBL" id="KAL2886168.1"/>
    </source>
</evidence>
<feature type="chain" id="PRO_5046107007" description="Secreted protein" evidence="1">
    <location>
        <begin position="23"/>
        <end position="200"/>
    </location>
</feature>
<accession>A0ABR4MD60</accession>
<dbReference type="RefSeq" id="XP_070857348.1">
    <property type="nucleotide sequence ID" value="XM_071001387.1"/>
</dbReference>
<gene>
    <name evidence="2" type="ORF">HOO65_070630</name>
</gene>
<organism evidence="2 3">
    <name type="scientific">Ceratocystis lukuohia</name>
    <dbReference type="NCBI Taxonomy" id="2019550"/>
    <lineage>
        <taxon>Eukaryota</taxon>
        <taxon>Fungi</taxon>
        <taxon>Dikarya</taxon>
        <taxon>Ascomycota</taxon>
        <taxon>Pezizomycotina</taxon>
        <taxon>Sordariomycetes</taxon>
        <taxon>Hypocreomycetidae</taxon>
        <taxon>Microascales</taxon>
        <taxon>Ceratocystidaceae</taxon>
        <taxon>Ceratocystis</taxon>
    </lineage>
</organism>
<evidence type="ECO:0000256" key="1">
    <source>
        <dbReference type="SAM" id="SignalP"/>
    </source>
</evidence>
<dbReference type="EMBL" id="JABSNW010000007">
    <property type="protein sequence ID" value="KAL2886168.1"/>
    <property type="molecule type" value="Genomic_DNA"/>
</dbReference>
<keyword evidence="3" id="KW-1185">Reference proteome</keyword>
<keyword evidence="1" id="KW-0732">Signal</keyword>
<evidence type="ECO:0008006" key="4">
    <source>
        <dbReference type="Google" id="ProtNLM"/>
    </source>
</evidence>
<name>A0ABR4MD60_9PEZI</name>
<reference evidence="2 3" key="1">
    <citation type="submission" date="2020-05" db="EMBL/GenBank/DDBJ databases">
        <title>Ceratocystis lukuohia genome.</title>
        <authorList>
            <person name="Harrington T.C."/>
            <person name="Kim K."/>
            <person name="Mayers C.G."/>
        </authorList>
    </citation>
    <scope>NUCLEOTIDE SEQUENCE [LARGE SCALE GENOMIC DNA]</scope>
    <source>
        <strain evidence="2 3">C4212</strain>
    </source>
</reference>
<dbReference type="Proteomes" id="UP001610728">
    <property type="component" value="Unassembled WGS sequence"/>
</dbReference>